<name>A0AAD1CAB2_STRIT</name>
<dbReference type="AlphaFoldDB" id="A0AAD1CAB2"/>
<protein>
    <submittedName>
        <fullName evidence="1">Uncharacterized protein</fullName>
    </submittedName>
</protein>
<organism evidence="1 2">
    <name type="scientific">Streptococcus intermedius</name>
    <dbReference type="NCBI Taxonomy" id="1338"/>
    <lineage>
        <taxon>Bacteria</taxon>
        <taxon>Bacillati</taxon>
        <taxon>Bacillota</taxon>
        <taxon>Bacilli</taxon>
        <taxon>Lactobacillales</taxon>
        <taxon>Streptococcaceae</taxon>
        <taxon>Streptococcus</taxon>
        <taxon>Streptococcus anginosus group</taxon>
    </lineage>
</organism>
<gene>
    <name evidence="1" type="ORF">SITYG_16430</name>
</gene>
<evidence type="ECO:0000313" key="2">
    <source>
        <dbReference type="Proteomes" id="UP000217792"/>
    </source>
</evidence>
<dbReference type="Proteomes" id="UP000217792">
    <property type="component" value="Chromosome"/>
</dbReference>
<accession>A0AAD1CAB2</accession>
<proteinExistence type="predicted"/>
<evidence type="ECO:0000313" key="1">
    <source>
        <dbReference type="EMBL" id="BAW17622.1"/>
    </source>
</evidence>
<sequence>MLLEILKNDSGKFQGISCFLAKKDTQDSSLECLETLI</sequence>
<reference evidence="1 2" key="1">
    <citation type="journal article" date="2017" name="Infect. Immun.">
        <title>Characterization of the Pathogenicity of Streptococcus intermedius TYG1620 Isolated from a Human Brain Abscess Based on the Complete Genome Sequence with Transcriptome Analysis and Transposon Mutagenesis in a Murine Subcutaneous Abscess Model.</title>
        <authorList>
            <person name="Hasegawa N."/>
            <person name="Sekizuka T."/>
            <person name="Sugi Y."/>
            <person name="Kawakami N."/>
            <person name="Ogasawara Y."/>
            <person name="Kato K."/>
            <person name="Yamashita A."/>
            <person name="Takeuchi F."/>
            <person name="Kuroda M."/>
        </authorList>
    </citation>
    <scope>NUCLEOTIDE SEQUENCE [LARGE SCALE GENOMIC DNA]</scope>
    <source>
        <strain evidence="1 2">TYG1620</strain>
    </source>
</reference>
<dbReference type="EMBL" id="AP014880">
    <property type="protein sequence ID" value="BAW17622.1"/>
    <property type="molecule type" value="Genomic_DNA"/>
</dbReference>